<dbReference type="Proteomes" id="UP000265716">
    <property type="component" value="Unassembled WGS sequence"/>
</dbReference>
<gene>
    <name evidence="2" type="ORF">DYB26_010330</name>
    <name evidence="1" type="ORF">DYB38_014129</name>
</gene>
<evidence type="ECO:0000313" key="1">
    <source>
        <dbReference type="EMBL" id="RHY77025.1"/>
    </source>
</evidence>
<dbReference type="EMBL" id="QUTC01001288">
    <property type="protein sequence ID" value="RHY77025.1"/>
    <property type="molecule type" value="Genomic_DNA"/>
</dbReference>
<sequence>MEARAKAASGARLNAVVPRVVAELVSFDAALLQRIRHATHEAATERSRLHQHDVMMGTSAPTRRKNIEASIDEFENAVTLSQELLDATAAAQDALWTALVDVAPPSTNVVAGLQAECAAHWRHVDGPLRDVFVKFAQLHELPQPPTDQATTEATAAVVDRSRGVGGEDTRADEHVATPVAEPTTTLATAAVTGKFNVRLYGDEGFYVLYTRSDEYSFERCRVVEFGDDAKYTVQYEDGEVYRVAEPHLFTDVEYAHVMASTREEADGGGSTCVLM</sequence>
<dbReference type="AlphaFoldDB" id="A0A397ECN3"/>
<name>A0A397ECN3_APHAT</name>
<evidence type="ECO:0000313" key="3">
    <source>
        <dbReference type="Proteomes" id="UP000265716"/>
    </source>
</evidence>
<comment type="caution">
    <text evidence="1">The sequence shown here is derived from an EMBL/GenBank/DDBJ whole genome shotgun (WGS) entry which is preliminary data.</text>
</comment>
<dbReference type="Proteomes" id="UP000286510">
    <property type="component" value="Unassembled WGS sequence"/>
</dbReference>
<protein>
    <submittedName>
        <fullName evidence="1">Uncharacterized protein</fullName>
    </submittedName>
</protein>
<organism evidence="1 3">
    <name type="scientific">Aphanomyces astaci</name>
    <name type="common">Crayfish plague agent</name>
    <dbReference type="NCBI Taxonomy" id="112090"/>
    <lineage>
        <taxon>Eukaryota</taxon>
        <taxon>Sar</taxon>
        <taxon>Stramenopiles</taxon>
        <taxon>Oomycota</taxon>
        <taxon>Saprolegniomycetes</taxon>
        <taxon>Saprolegniales</taxon>
        <taxon>Verrucalvaceae</taxon>
        <taxon>Aphanomyces</taxon>
    </lineage>
</organism>
<dbReference type="EMBL" id="QUTF01016346">
    <property type="protein sequence ID" value="RHZ07111.1"/>
    <property type="molecule type" value="Genomic_DNA"/>
</dbReference>
<evidence type="ECO:0000313" key="4">
    <source>
        <dbReference type="Proteomes" id="UP000286510"/>
    </source>
</evidence>
<accession>A0A397ECN3</accession>
<reference evidence="3 4" key="1">
    <citation type="submission" date="2018-08" db="EMBL/GenBank/DDBJ databases">
        <title>Aphanomyces genome sequencing and annotation.</title>
        <authorList>
            <person name="Minardi D."/>
            <person name="Oidtmann B."/>
            <person name="Van Der Giezen M."/>
            <person name="Studholme D.J."/>
        </authorList>
    </citation>
    <scope>NUCLEOTIDE SEQUENCE [LARGE SCALE GENOMIC DNA]</scope>
    <source>
        <strain evidence="2 4">FDL457</strain>
        <strain evidence="1 3">SA</strain>
    </source>
</reference>
<proteinExistence type="predicted"/>
<evidence type="ECO:0000313" key="2">
    <source>
        <dbReference type="EMBL" id="RHZ07111.1"/>
    </source>
</evidence>